<feature type="domain" description="N-acetyltransferase" evidence="2">
    <location>
        <begin position="13"/>
        <end position="99"/>
    </location>
</feature>
<name>A0A9X2Z2A3_9MYCO</name>
<dbReference type="InterPro" id="IPR000182">
    <property type="entry name" value="GNAT_dom"/>
</dbReference>
<evidence type="ECO:0000313" key="4">
    <source>
        <dbReference type="Proteomes" id="UP001141629"/>
    </source>
</evidence>
<dbReference type="GO" id="GO:0016747">
    <property type="term" value="F:acyltransferase activity, transferring groups other than amino-acyl groups"/>
    <property type="evidence" value="ECO:0007669"/>
    <property type="project" value="InterPro"/>
</dbReference>
<dbReference type="InterPro" id="IPR031165">
    <property type="entry name" value="GNAT_YJDJ"/>
</dbReference>
<sequence length="110" mass="12108">MTELTDKTGAPVHIARAGDTFTVDVEGKTVGLTRFVERDDHRVFVHTEVDPAFGGRGLATVLIAEALAATRTDGRRIVALCPMVAAYVKKNHDFDDIVDRPTREIMDSLR</sequence>
<dbReference type="Pfam" id="PF14542">
    <property type="entry name" value="Acetyltransf_CG"/>
    <property type="match status" value="1"/>
</dbReference>
<gene>
    <name evidence="3" type="ORF">H7K45_12930</name>
</gene>
<dbReference type="RefSeq" id="WP_263996222.1">
    <property type="nucleotide sequence ID" value="NZ_JACKVK010000008.1"/>
</dbReference>
<dbReference type="Gene3D" id="3.40.630.30">
    <property type="match status" value="1"/>
</dbReference>
<evidence type="ECO:0000259" key="1">
    <source>
        <dbReference type="PROSITE" id="PS51186"/>
    </source>
</evidence>
<feature type="domain" description="N-acetyltransferase" evidence="1">
    <location>
        <begin position="1"/>
        <end position="110"/>
    </location>
</feature>
<dbReference type="InterPro" id="IPR016181">
    <property type="entry name" value="Acyl_CoA_acyltransferase"/>
</dbReference>
<dbReference type="InterPro" id="IPR045057">
    <property type="entry name" value="Gcn5-rel_NAT"/>
</dbReference>
<reference evidence="3" key="1">
    <citation type="submission" date="2020-07" db="EMBL/GenBank/DDBJ databases">
        <authorList>
            <person name="Pettersson B.M.F."/>
            <person name="Behra P.R.K."/>
            <person name="Ramesh M."/>
            <person name="Das S."/>
            <person name="Dasgupta S."/>
            <person name="Kirsebom L.A."/>
        </authorList>
    </citation>
    <scope>NUCLEOTIDE SEQUENCE</scope>
    <source>
        <strain evidence="3">DSM 44838</strain>
    </source>
</reference>
<dbReference type="SUPFAM" id="SSF55729">
    <property type="entry name" value="Acyl-CoA N-acyltransferases (Nat)"/>
    <property type="match status" value="1"/>
</dbReference>
<keyword evidence="4" id="KW-1185">Reference proteome</keyword>
<organism evidence="3 4">
    <name type="scientific">Mycobacterium yunnanensis</name>
    <dbReference type="NCBI Taxonomy" id="368477"/>
    <lineage>
        <taxon>Bacteria</taxon>
        <taxon>Bacillati</taxon>
        <taxon>Actinomycetota</taxon>
        <taxon>Actinomycetes</taxon>
        <taxon>Mycobacteriales</taxon>
        <taxon>Mycobacteriaceae</taxon>
        <taxon>Mycobacterium</taxon>
    </lineage>
</organism>
<accession>A0A9X2Z2A3</accession>
<dbReference type="EMBL" id="JACKVK010000008">
    <property type="protein sequence ID" value="MCV7421449.1"/>
    <property type="molecule type" value="Genomic_DNA"/>
</dbReference>
<protein>
    <submittedName>
        <fullName evidence="3">N-acetyltransferase</fullName>
    </submittedName>
</protein>
<evidence type="ECO:0000313" key="3">
    <source>
        <dbReference type="EMBL" id="MCV7421449.1"/>
    </source>
</evidence>
<dbReference type="AlphaFoldDB" id="A0A9X2Z2A3"/>
<dbReference type="PANTHER" id="PTHR31435">
    <property type="entry name" value="PROTEIN NATD1"/>
    <property type="match status" value="1"/>
</dbReference>
<dbReference type="PANTHER" id="PTHR31435:SF10">
    <property type="entry name" value="BSR4717 PROTEIN"/>
    <property type="match status" value="1"/>
</dbReference>
<dbReference type="PROSITE" id="PS51729">
    <property type="entry name" value="GNAT_YJDJ"/>
    <property type="match status" value="1"/>
</dbReference>
<dbReference type="Proteomes" id="UP001141629">
    <property type="component" value="Unassembled WGS sequence"/>
</dbReference>
<proteinExistence type="predicted"/>
<dbReference type="PROSITE" id="PS51186">
    <property type="entry name" value="GNAT"/>
    <property type="match status" value="1"/>
</dbReference>
<comment type="caution">
    <text evidence="3">The sequence shown here is derived from an EMBL/GenBank/DDBJ whole genome shotgun (WGS) entry which is preliminary data.</text>
</comment>
<reference evidence="3" key="2">
    <citation type="journal article" date="2022" name="BMC Genomics">
        <title>Comparative genome analysis of mycobacteria focusing on tRNA and non-coding RNA.</title>
        <authorList>
            <person name="Behra P.R.K."/>
            <person name="Pettersson B.M.F."/>
            <person name="Ramesh M."/>
            <person name="Das S."/>
            <person name="Dasgupta S."/>
            <person name="Kirsebom L.A."/>
        </authorList>
    </citation>
    <scope>NUCLEOTIDE SEQUENCE</scope>
    <source>
        <strain evidence="3">DSM 44838</strain>
    </source>
</reference>
<dbReference type="CDD" id="cd04301">
    <property type="entry name" value="NAT_SF"/>
    <property type="match status" value="1"/>
</dbReference>
<evidence type="ECO:0000259" key="2">
    <source>
        <dbReference type="PROSITE" id="PS51729"/>
    </source>
</evidence>